<dbReference type="AlphaFoldDB" id="A0A8S0XRQ3"/>
<feature type="chain" id="PRO_5035947569" evidence="2">
    <location>
        <begin position="22"/>
        <end position="136"/>
    </location>
</feature>
<feature type="signal peptide" evidence="2">
    <location>
        <begin position="1"/>
        <end position="21"/>
    </location>
</feature>
<reference evidence="3 4" key="1">
    <citation type="submission" date="2020-01" db="EMBL/GenBank/DDBJ databases">
        <authorList>
            <person name="Gupta K D."/>
        </authorList>
    </citation>
    <scope>NUCLEOTIDE SEQUENCE [LARGE SCALE GENOMIC DNA]</scope>
</reference>
<dbReference type="EMBL" id="CACVBS010000042">
    <property type="protein sequence ID" value="CAA7264067.1"/>
    <property type="molecule type" value="Genomic_DNA"/>
</dbReference>
<accession>A0A8S0XRQ3</accession>
<proteinExistence type="predicted"/>
<keyword evidence="4" id="KW-1185">Reference proteome</keyword>
<protein>
    <submittedName>
        <fullName evidence="3">Uncharacterized protein</fullName>
    </submittedName>
</protein>
<comment type="caution">
    <text evidence="3">The sequence shown here is derived from an EMBL/GenBank/DDBJ whole genome shotgun (WGS) entry which is preliminary data.</text>
</comment>
<feature type="region of interest" description="Disordered" evidence="1">
    <location>
        <begin position="42"/>
        <end position="103"/>
    </location>
</feature>
<evidence type="ECO:0000256" key="2">
    <source>
        <dbReference type="SAM" id="SignalP"/>
    </source>
</evidence>
<evidence type="ECO:0000256" key="1">
    <source>
        <dbReference type="SAM" id="MobiDB-lite"/>
    </source>
</evidence>
<organism evidence="3 4">
    <name type="scientific">Cyclocybe aegerita</name>
    <name type="common">Black poplar mushroom</name>
    <name type="synonym">Agrocybe aegerita</name>
    <dbReference type="NCBI Taxonomy" id="1973307"/>
    <lineage>
        <taxon>Eukaryota</taxon>
        <taxon>Fungi</taxon>
        <taxon>Dikarya</taxon>
        <taxon>Basidiomycota</taxon>
        <taxon>Agaricomycotina</taxon>
        <taxon>Agaricomycetes</taxon>
        <taxon>Agaricomycetidae</taxon>
        <taxon>Agaricales</taxon>
        <taxon>Agaricineae</taxon>
        <taxon>Bolbitiaceae</taxon>
        <taxon>Cyclocybe</taxon>
    </lineage>
</organism>
<sequence length="136" mass="14058">MKFFVASLMTLLLSHALLVWAQDTTTDDMSFTIDPITTSVSDDFPLPSSADTTTSDTFTDDTTTTSTNTSSTITSTTATSPNFTTTPSPTTTTSRRPDAPATTVGVSTNAVLPTFIPRANGIVAGMLGGVLAAAVL</sequence>
<name>A0A8S0XRQ3_CYCAE</name>
<feature type="compositionally biased region" description="Low complexity" evidence="1">
    <location>
        <begin position="47"/>
        <end position="103"/>
    </location>
</feature>
<dbReference type="Proteomes" id="UP000467700">
    <property type="component" value="Unassembled WGS sequence"/>
</dbReference>
<keyword evidence="2" id="KW-0732">Signal</keyword>
<gene>
    <name evidence="3" type="ORF">AAE3_LOCUS6186</name>
</gene>
<evidence type="ECO:0000313" key="4">
    <source>
        <dbReference type="Proteomes" id="UP000467700"/>
    </source>
</evidence>
<evidence type="ECO:0000313" key="3">
    <source>
        <dbReference type="EMBL" id="CAA7264067.1"/>
    </source>
</evidence>